<dbReference type="Proteomes" id="UP001201873">
    <property type="component" value="Unassembled WGS sequence"/>
</dbReference>
<name>A0ABT0K5K6_9ACTN</name>
<dbReference type="RefSeq" id="WP_248827126.1">
    <property type="nucleotide sequence ID" value="NZ_JALKFT010000067.1"/>
</dbReference>
<evidence type="ECO:0008006" key="4">
    <source>
        <dbReference type="Google" id="ProtNLM"/>
    </source>
</evidence>
<organism evidence="2 3">
    <name type="scientific">Frankia umida</name>
    <dbReference type="NCBI Taxonomy" id="573489"/>
    <lineage>
        <taxon>Bacteria</taxon>
        <taxon>Bacillati</taxon>
        <taxon>Actinomycetota</taxon>
        <taxon>Actinomycetes</taxon>
        <taxon>Frankiales</taxon>
        <taxon>Frankiaceae</taxon>
        <taxon>Frankia</taxon>
    </lineage>
</organism>
<proteinExistence type="predicted"/>
<feature type="region of interest" description="Disordered" evidence="1">
    <location>
        <begin position="50"/>
        <end position="83"/>
    </location>
</feature>
<protein>
    <recommendedName>
        <fullName evidence="4">Transposase</fullName>
    </recommendedName>
</protein>
<dbReference type="EMBL" id="JALKFT010000067">
    <property type="protein sequence ID" value="MCK9879079.1"/>
    <property type="molecule type" value="Genomic_DNA"/>
</dbReference>
<gene>
    <name evidence="2" type="ORF">MXD59_25530</name>
</gene>
<sequence length="98" mass="11705">MKHLAKTQLAELLRVAFRTVDDITTHVIADLTGTLDRFEDLTRISMNEIAYRKGHHSHRRRRPRHRPTQHSQPKNYRRTRHETLLLESDPWARECRAS</sequence>
<reference evidence="2 3" key="1">
    <citation type="submission" date="2022-04" db="EMBL/GenBank/DDBJ databases">
        <title>Genome diversity in the genus Frankia.</title>
        <authorList>
            <person name="Carlos-Shanley C."/>
            <person name="Hahn D."/>
        </authorList>
    </citation>
    <scope>NUCLEOTIDE SEQUENCE [LARGE SCALE GENOMIC DNA]</scope>
    <source>
        <strain evidence="2 3">Ag45/Mut15</strain>
    </source>
</reference>
<evidence type="ECO:0000313" key="3">
    <source>
        <dbReference type="Proteomes" id="UP001201873"/>
    </source>
</evidence>
<feature type="compositionally biased region" description="Basic residues" evidence="1">
    <location>
        <begin position="52"/>
        <end position="68"/>
    </location>
</feature>
<comment type="caution">
    <text evidence="2">The sequence shown here is derived from an EMBL/GenBank/DDBJ whole genome shotgun (WGS) entry which is preliminary data.</text>
</comment>
<accession>A0ABT0K5K6</accession>
<keyword evidence="3" id="KW-1185">Reference proteome</keyword>
<evidence type="ECO:0000256" key="1">
    <source>
        <dbReference type="SAM" id="MobiDB-lite"/>
    </source>
</evidence>
<evidence type="ECO:0000313" key="2">
    <source>
        <dbReference type="EMBL" id="MCK9879079.1"/>
    </source>
</evidence>